<organism evidence="9 10">
    <name type="scientific">Friedmanniomyces endolithicus</name>
    <dbReference type="NCBI Taxonomy" id="329885"/>
    <lineage>
        <taxon>Eukaryota</taxon>
        <taxon>Fungi</taxon>
        <taxon>Dikarya</taxon>
        <taxon>Ascomycota</taxon>
        <taxon>Pezizomycotina</taxon>
        <taxon>Dothideomycetes</taxon>
        <taxon>Dothideomycetidae</taxon>
        <taxon>Mycosphaerellales</taxon>
        <taxon>Teratosphaeriaceae</taxon>
        <taxon>Friedmanniomyces</taxon>
    </lineage>
</organism>
<evidence type="ECO:0000256" key="4">
    <source>
        <dbReference type="ARBA" id="ARBA00023098"/>
    </source>
</evidence>
<keyword evidence="6" id="KW-0012">Acyltransferase</keyword>
<comment type="caution">
    <text evidence="9">The sequence shown here is derived from an EMBL/GenBank/DDBJ whole genome shotgun (WGS) entry which is preliminary data.</text>
</comment>
<evidence type="ECO:0000256" key="1">
    <source>
        <dbReference type="ARBA" id="ARBA00022679"/>
    </source>
</evidence>
<protein>
    <recommendedName>
        <fullName evidence="11">Phospholipid/glycerol acyltransferase domain-containing protein</fullName>
    </recommendedName>
</protein>
<gene>
    <name evidence="9" type="ORF">B0A54_13156</name>
</gene>
<name>A0A4V6WK05_9PEZI</name>
<keyword evidence="3 8" id="KW-1133">Transmembrane helix</keyword>
<evidence type="ECO:0000256" key="5">
    <source>
        <dbReference type="ARBA" id="ARBA00023136"/>
    </source>
</evidence>
<keyword evidence="5 8" id="KW-0472">Membrane</keyword>
<keyword evidence="1" id="KW-0808">Transferase</keyword>
<keyword evidence="2 8" id="KW-0812">Transmembrane</keyword>
<evidence type="ECO:0000256" key="8">
    <source>
        <dbReference type="SAM" id="Phobius"/>
    </source>
</evidence>
<dbReference type="OrthoDB" id="272512at2759"/>
<dbReference type="PANTHER" id="PTHR23063:SF60">
    <property type="entry name" value="LYSOPHOSPHATIDIC ACID:OLEOYL-COA ACYLTRANSFERASE 1"/>
    <property type="match status" value="1"/>
</dbReference>
<evidence type="ECO:0008006" key="11">
    <source>
        <dbReference type="Google" id="ProtNLM"/>
    </source>
</evidence>
<dbReference type="STRING" id="329885.A0A4V6WK05"/>
<feature type="region of interest" description="Disordered" evidence="7">
    <location>
        <begin position="345"/>
        <end position="368"/>
    </location>
</feature>
<feature type="compositionally biased region" description="Low complexity" evidence="7">
    <location>
        <begin position="304"/>
        <end position="329"/>
    </location>
</feature>
<dbReference type="Proteomes" id="UP000310066">
    <property type="component" value="Unassembled WGS sequence"/>
</dbReference>
<dbReference type="GO" id="GO:0016746">
    <property type="term" value="F:acyltransferase activity"/>
    <property type="evidence" value="ECO:0007669"/>
    <property type="project" value="UniProtKB-KW"/>
</dbReference>
<dbReference type="GO" id="GO:0006629">
    <property type="term" value="P:lipid metabolic process"/>
    <property type="evidence" value="ECO:0007669"/>
    <property type="project" value="UniProtKB-KW"/>
</dbReference>
<keyword evidence="4" id="KW-0443">Lipid metabolism</keyword>
<sequence length="413" mass="44846">MEKYGQYRDKGILSQLNHTTYPLCNSDLSPGSGIAPFFPIAPPPTTSLLLPWQLFLAFIRIPILTFAWLVWLCAIRFLPAGSLLRKANQWCLLGIPGVWWIDLQVDNVRRGSLSQTPRGRLPYPGTIIASSYTSPLDVLYLAAIFDPIFTQSYRNSRLVRPITQETALANCFSITNPLELVGAGAATSAAGQKTLPLSDLVRQNPTRIIVLFPESTTSNGRGILKLSPSLLSAAQDTRVFPVSLRYTPADVVTPIPGWLEALRFIWRLNSGQTHCIRVRIGKATTMTRGLSSSSSSSTTMNDGSSPASMSPSSQTRSSRTSADRASAGRGSFESNFFDTLQASPAQKVAGGSGGDESDDEAEGGAVTEAERRVLDALAEDLARLGRVKRVDLGVEEKARFVEAWRRGGKKGKK</sequence>
<dbReference type="EMBL" id="NAJP01000068">
    <property type="protein sequence ID" value="TKA35569.1"/>
    <property type="molecule type" value="Genomic_DNA"/>
</dbReference>
<feature type="region of interest" description="Disordered" evidence="7">
    <location>
        <begin position="286"/>
        <end position="329"/>
    </location>
</feature>
<evidence type="ECO:0000256" key="6">
    <source>
        <dbReference type="ARBA" id="ARBA00023315"/>
    </source>
</evidence>
<reference evidence="9 10" key="1">
    <citation type="submission" date="2017-03" db="EMBL/GenBank/DDBJ databases">
        <title>Genomes of endolithic fungi from Antarctica.</title>
        <authorList>
            <person name="Coleine C."/>
            <person name="Masonjones S."/>
            <person name="Stajich J.E."/>
        </authorList>
    </citation>
    <scope>NUCLEOTIDE SEQUENCE [LARGE SCALE GENOMIC DNA]</scope>
    <source>
        <strain evidence="9 10">CCFEE 5311</strain>
    </source>
</reference>
<proteinExistence type="predicted"/>
<evidence type="ECO:0000256" key="7">
    <source>
        <dbReference type="SAM" id="MobiDB-lite"/>
    </source>
</evidence>
<evidence type="ECO:0000313" key="10">
    <source>
        <dbReference type="Proteomes" id="UP000310066"/>
    </source>
</evidence>
<accession>A0A4V6WK05</accession>
<feature type="transmembrane region" description="Helical" evidence="8">
    <location>
        <begin position="52"/>
        <end position="78"/>
    </location>
</feature>
<dbReference type="AlphaFoldDB" id="A0A4V6WK05"/>
<evidence type="ECO:0000256" key="3">
    <source>
        <dbReference type="ARBA" id="ARBA00022989"/>
    </source>
</evidence>
<evidence type="ECO:0000313" key="9">
    <source>
        <dbReference type="EMBL" id="TKA35569.1"/>
    </source>
</evidence>
<dbReference type="PANTHER" id="PTHR23063">
    <property type="entry name" value="PHOSPHOLIPID ACYLTRANSFERASE"/>
    <property type="match status" value="1"/>
</dbReference>
<evidence type="ECO:0000256" key="2">
    <source>
        <dbReference type="ARBA" id="ARBA00022692"/>
    </source>
</evidence>